<dbReference type="InterPro" id="IPR011050">
    <property type="entry name" value="Pectin_lyase_fold/virulence"/>
</dbReference>
<accession>A0A644XUD8</accession>
<gene>
    <name evidence="1" type="ORF">SDC9_65794</name>
</gene>
<organism evidence="1">
    <name type="scientific">bioreactor metagenome</name>
    <dbReference type="NCBI Taxonomy" id="1076179"/>
    <lineage>
        <taxon>unclassified sequences</taxon>
        <taxon>metagenomes</taxon>
        <taxon>ecological metagenomes</taxon>
    </lineage>
</organism>
<dbReference type="SUPFAM" id="SSF51126">
    <property type="entry name" value="Pectin lyase-like"/>
    <property type="match status" value="1"/>
</dbReference>
<proteinExistence type="predicted"/>
<name>A0A644XUD8_9ZZZZ</name>
<protein>
    <submittedName>
        <fullName evidence="1">Uncharacterized protein</fullName>
    </submittedName>
</protein>
<comment type="caution">
    <text evidence="1">The sequence shown here is derived from an EMBL/GenBank/DDBJ whole genome shotgun (WGS) entry which is preliminary data.</text>
</comment>
<dbReference type="EMBL" id="VSSQ01003163">
    <property type="protein sequence ID" value="MPM19371.1"/>
    <property type="molecule type" value="Genomic_DNA"/>
</dbReference>
<dbReference type="AlphaFoldDB" id="A0A644XUD8"/>
<evidence type="ECO:0000313" key="1">
    <source>
        <dbReference type="EMBL" id="MPM19371.1"/>
    </source>
</evidence>
<reference evidence="1" key="1">
    <citation type="submission" date="2019-08" db="EMBL/GenBank/DDBJ databases">
        <authorList>
            <person name="Kucharzyk K."/>
            <person name="Murdoch R.W."/>
            <person name="Higgins S."/>
            <person name="Loffler F."/>
        </authorList>
    </citation>
    <scope>NUCLEOTIDE SEQUENCE</scope>
</reference>
<sequence length="359" mass="36670">MGSDKVYHVVAITAPVEIGQKVTLKGLTIKEGQAAASGTGSVSVNGANYYRFYGGGVIVAKSVVNMIDCNITENSSGLHAAGMYIFGGATVRMENSTVQNNTGLTTSSNGGGIYLDASTLYLIDSKVINNGTTGVGAGIYSFNSSSPTYTYIYNSLIAGNNNNLLGSHPTRKGGGFYGRENSVTVMVNTTIHGNTGGVGAGVAIHGPSGNEAKLDLISCTVTGNVALTNHGGYEVHANSVINFHNSIVSGNGGAVEGYQPATFRNSVFGSTVYGADNSAIAGLSFDPVSMIGALNDNGGKTKTCVLTGTNNPAQTNGMTSDELKAFGEGLNPSIDATVMTNDQIGLSRAGKKIMGACVK</sequence>